<name>A0A0C3I0Q7_OIDMZ</name>
<dbReference type="Proteomes" id="UP000054321">
    <property type="component" value="Unassembled WGS sequence"/>
</dbReference>
<organism evidence="1 2">
    <name type="scientific">Oidiodendron maius (strain Zn)</name>
    <dbReference type="NCBI Taxonomy" id="913774"/>
    <lineage>
        <taxon>Eukaryota</taxon>
        <taxon>Fungi</taxon>
        <taxon>Dikarya</taxon>
        <taxon>Ascomycota</taxon>
        <taxon>Pezizomycotina</taxon>
        <taxon>Leotiomycetes</taxon>
        <taxon>Leotiomycetes incertae sedis</taxon>
        <taxon>Myxotrichaceae</taxon>
        <taxon>Oidiodendron</taxon>
    </lineage>
</organism>
<protein>
    <submittedName>
        <fullName evidence="1">Uncharacterized protein</fullName>
    </submittedName>
</protein>
<evidence type="ECO:0000313" key="1">
    <source>
        <dbReference type="EMBL" id="KIN08635.1"/>
    </source>
</evidence>
<sequence>MGFTWTEDGKNIFNSDSPILAGFRMGYPLAFMQRKDMLNGPFEQPPDKSKSTLQSVFENSTIPPPGSWYTAKMVDMLWRYRGRRRWDSKSVSAKYNCIFGLGDPVEGVATVGDSHRSYSKGHSTLAFFGQGGKLYWLISRINKRYFSKDIPKFSKAEMEEAAKAFCNIHMTNMTTFEQVWATRTFANMCCVEEATNDNWTSTIFAVRYQPRGIDIIAPLYYFLYYVQSPMENYHAADNRLVQMGPVKTIIPTIIFSHVLPSVAMFTAPGLTTRQWVNGIFWQPFPADTTQKDRIENPQADIPHLRRIYAFTGGAAALANLYVRFTSPVPLMDVFFKGVNNPIATVPLVEVLAKFLRYDQIAAFSAGAI</sequence>
<accession>A0A0C3I0Q7</accession>
<dbReference type="AlphaFoldDB" id="A0A0C3I0Q7"/>
<dbReference type="InterPro" id="IPR050562">
    <property type="entry name" value="FAD_mOase_fung"/>
</dbReference>
<dbReference type="InParanoid" id="A0A0C3I0Q7"/>
<dbReference type="OrthoDB" id="10029326at2759"/>
<dbReference type="HOGENOM" id="CLU_752467_0_0_1"/>
<gene>
    <name evidence="1" type="ORF">OIDMADRAFT_48487</name>
</gene>
<dbReference type="STRING" id="913774.A0A0C3I0Q7"/>
<dbReference type="PANTHER" id="PTHR47356">
    <property type="entry name" value="FAD-DEPENDENT MONOOXYGENASE ASQG-RELATED"/>
    <property type="match status" value="1"/>
</dbReference>
<keyword evidence="2" id="KW-1185">Reference proteome</keyword>
<reference evidence="1 2" key="1">
    <citation type="submission" date="2014-04" db="EMBL/GenBank/DDBJ databases">
        <authorList>
            <consortium name="DOE Joint Genome Institute"/>
            <person name="Kuo A."/>
            <person name="Martino E."/>
            <person name="Perotto S."/>
            <person name="Kohler A."/>
            <person name="Nagy L.G."/>
            <person name="Floudas D."/>
            <person name="Copeland A."/>
            <person name="Barry K.W."/>
            <person name="Cichocki N."/>
            <person name="Veneault-Fourrey C."/>
            <person name="LaButti K."/>
            <person name="Lindquist E.A."/>
            <person name="Lipzen A."/>
            <person name="Lundell T."/>
            <person name="Morin E."/>
            <person name="Murat C."/>
            <person name="Sun H."/>
            <person name="Tunlid A."/>
            <person name="Henrissat B."/>
            <person name="Grigoriev I.V."/>
            <person name="Hibbett D.S."/>
            <person name="Martin F."/>
            <person name="Nordberg H.P."/>
            <person name="Cantor M.N."/>
            <person name="Hua S.X."/>
        </authorList>
    </citation>
    <scope>NUCLEOTIDE SEQUENCE [LARGE SCALE GENOMIC DNA]</scope>
    <source>
        <strain evidence="1 2">Zn</strain>
    </source>
</reference>
<dbReference type="EMBL" id="KN832870">
    <property type="protein sequence ID" value="KIN08635.1"/>
    <property type="molecule type" value="Genomic_DNA"/>
</dbReference>
<evidence type="ECO:0000313" key="2">
    <source>
        <dbReference type="Proteomes" id="UP000054321"/>
    </source>
</evidence>
<proteinExistence type="predicted"/>
<dbReference type="GO" id="GO:0004497">
    <property type="term" value="F:monooxygenase activity"/>
    <property type="evidence" value="ECO:0007669"/>
    <property type="project" value="InterPro"/>
</dbReference>
<dbReference type="PANTHER" id="PTHR47356:SF2">
    <property type="entry name" value="FAD-BINDING DOMAIN-CONTAINING PROTEIN-RELATED"/>
    <property type="match status" value="1"/>
</dbReference>
<reference evidence="2" key="2">
    <citation type="submission" date="2015-01" db="EMBL/GenBank/DDBJ databases">
        <title>Evolutionary Origins and Diversification of the Mycorrhizal Mutualists.</title>
        <authorList>
            <consortium name="DOE Joint Genome Institute"/>
            <consortium name="Mycorrhizal Genomics Consortium"/>
            <person name="Kohler A."/>
            <person name="Kuo A."/>
            <person name="Nagy L.G."/>
            <person name="Floudas D."/>
            <person name="Copeland A."/>
            <person name="Barry K.W."/>
            <person name="Cichocki N."/>
            <person name="Veneault-Fourrey C."/>
            <person name="LaButti K."/>
            <person name="Lindquist E.A."/>
            <person name="Lipzen A."/>
            <person name="Lundell T."/>
            <person name="Morin E."/>
            <person name="Murat C."/>
            <person name="Riley R."/>
            <person name="Ohm R."/>
            <person name="Sun H."/>
            <person name="Tunlid A."/>
            <person name="Henrissat B."/>
            <person name="Grigoriev I.V."/>
            <person name="Hibbett D.S."/>
            <person name="Martin F."/>
        </authorList>
    </citation>
    <scope>NUCLEOTIDE SEQUENCE [LARGE SCALE GENOMIC DNA]</scope>
    <source>
        <strain evidence="2">Zn</strain>
    </source>
</reference>